<dbReference type="AlphaFoldDB" id="A0A195F3Z1"/>
<feature type="binding site" evidence="2">
    <location>
        <position position="305"/>
    </location>
    <ligand>
        <name>Zn(2+)</name>
        <dbReference type="ChEBI" id="CHEBI:29105"/>
    </ligand>
</feature>
<gene>
    <name evidence="3" type="ORF">ALC56_10470</name>
</gene>
<feature type="binding site" evidence="2">
    <location>
        <position position="351"/>
    </location>
    <ligand>
        <name>Zn(2+)</name>
        <dbReference type="ChEBI" id="CHEBI:29105"/>
    </ligand>
</feature>
<dbReference type="InterPro" id="IPR020464">
    <property type="entry name" value="LanC-like_prot_euk"/>
</dbReference>
<accession>A0A195F3Z1</accession>
<keyword evidence="2" id="KW-0479">Metal-binding</keyword>
<dbReference type="Proteomes" id="UP000078541">
    <property type="component" value="Unassembled WGS sequence"/>
</dbReference>
<evidence type="ECO:0000313" key="3">
    <source>
        <dbReference type="EMBL" id="KYN35295.1"/>
    </source>
</evidence>
<dbReference type="OrthoDB" id="10257263at2759"/>
<dbReference type="GO" id="GO:0005975">
    <property type="term" value="P:carbohydrate metabolic process"/>
    <property type="evidence" value="ECO:0007669"/>
    <property type="project" value="InterPro"/>
</dbReference>
<proteinExistence type="inferred from homology"/>
<dbReference type="PANTHER" id="PTHR12736:SF21">
    <property type="entry name" value="LANC-LIKE PROTEIN 2"/>
    <property type="match status" value="1"/>
</dbReference>
<dbReference type="InterPro" id="IPR012341">
    <property type="entry name" value="6hp_glycosidase-like_sf"/>
</dbReference>
<dbReference type="EMBL" id="KQ981820">
    <property type="protein sequence ID" value="KYN35295.1"/>
    <property type="molecule type" value="Genomic_DNA"/>
</dbReference>
<keyword evidence="2" id="KW-0862">Zinc</keyword>
<dbReference type="SMART" id="SM01260">
    <property type="entry name" value="LANC_like"/>
    <property type="match status" value="1"/>
</dbReference>
<evidence type="ECO:0000256" key="2">
    <source>
        <dbReference type="PIRSR" id="PIRSR607822-1"/>
    </source>
</evidence>
<evidence type="ECO:0000256" key="1">
    <source>
        <dbReference type="ARBA" id="ARBA00007179"/>
    </source>
</evidence>
<dbReference type="CDD" id="cd04794">
    <property type="entry name" value="euk_LANCL"/>
    <property type="match status" value="1"/>
</dbReference>
<dbReference type="GO" id="GO:0046872">
    <property type="term" value="F:metal ion binding"/>
    <property type="evidence" value="ECO:0007669"/>
    <property type="project" value="UniProtKB-KW"/>
</dbReference>
<dbReference type="Gene3D" id="1.50.10.10">
    <property type="match status" value="1"/>
</dbReference>
<dbReference type="SUPFAM" id="SSF158745">
    <property type="entry name" value="LanC-like"/>
    <property type="match status" value="1"/>
</dbReference>
<keyword evidence="4" id="KW-1185">Reference proteome</keyword>
<dbReference type="InterPro" id="IPR007822">
    <property type="entry name" value="LANC-like"/>
</dbReference>
<name>A0A195F3Z1_9HYME</name>
<dbReference type="KEGG" id="tsep:108751901"/>
<evidence type="ECO:0000313" key="4">
    <source>
        <dbReference type="Proteomes" id="UP000078541"/>
    </source>
</evidence>
<dbReference type="GO" id="GO:0005886">
    <property type="term" value="C:plasma membrane"/>
    <property type="evidence" value="ECO:0007669"/>
    <property type="project" value="TreeGrafter"/>
</dbReference>
<comment type="similarity">
    <text evidence="1">Belongs to the LanC-like protein family.</text>
</comment>
<protein>
    <submittedName>
        <fullName evidence="3">LanC-like protein 2</fullName>
    </submittedName>
</protein>
<dbReference type="GO" id="GO:0031179">
    <property type="term" value="P:peptide modification"/>
    <property type="evidence" value="ECO:0007669"/>
    <property type="project" value="InterPro"/>
</dbReference>
<feature type="binding site" evidence="2">
    <location>
        <position position="352"/>
    </location>
    <ligand>
        <name>Zn(2+)</name>
        <dbReference type="ChEBI" id="CHEBI:29105"/>
    </ligand>
</feature>
<organism evidence="3 4">
    <name type="scientific">Trachymyrmex septentrionalis</name>
    <dbReference type="NCBI Taxonomy" id="34720"/>
    <lineage>
        <taxon>Eukaryota</taxon>
        <taxon>Metazoa</taxon>
        <taxon>Ecdysozoa</taxon>
        <taxon>Arthropoda</taxon>
        <taxon>Hexapoda</taxon>
        <taxon>Insecta</taxon>
        <taxon>Pterygota</taxon>
        <taxon>Neoptera</taxon>
        <taxon>Endopterygota</taxon>
        <taxon>Hymenoptera</taxon>
        <taxon>Apocrita</taxon>
        <taxon>Aculeata</taxon>
        <taxon>Formicoidea</taxon>
        <taxon>Formicidae</taxon>
        <taxon>Myrmicinae</taxon>
        <taxon>Trachymyrmex</taxon>
    </lineage>
</organism>
<sequence length="428" mass="49061">MRHFIVLKKNKNYKNFVHIPLIMDTTRHYENQFKDYSIAVSHNIVRDDTNMIHDAFKSLLTSKIKNFVEVLNKNKRKWLDSGDYSVYTGQPGIAYTLYRYGKYYNDSEYTNMAAEILRRCATEFKKSRHEITFLTGIVGPLALAAVILHSQQKKEQAEQLILKLKSLSTYVLDKHSGVPDELLYGRAGYLTGLLYLNSNILPAPIEADLIKEVVSCIINSGISYATSNRSQSPLMYSWHDTEYIGAAHGLAGILYLLLQARQYLTQVQIDDYIKPSLYYLKKLQFSSGNFPSSIGNFSDKLIHWCHGAPGMSALFCLAYNVFEDSTFLETAIQCGEVTWERGLLKKGYSICHGVAGNGYTFIHLFQQTKNIKYLYRACKFAEWCFDYGLHQNRSPDRPFSLFEGLAGVIYFLLDMQQPHLAKFPMYDI</sequence>
<dbReference type="PRINTS" id="PR01951">
    <property type="entry name" value="LANCEUKARYTE"/>
</dbReference>
<reference evidence="3 4" key="1">
    <citation type="submission" date="2016-03" db="EMBL/GenBank/DDBJ databases">
        <title>Trachymyrmex septentrionalis WGS genome.</title>
        <authorList>
            <person name="Nygaard S."/>
            <person name="Hu H."/>
            <person name="Boomsma J."/>
            <person name="Zhang G."/>
        </authorList>
    </citation>
    <scope>NUCLEOTIDE SEQUENCE [LARGE SCALE GENOMIC DNA]</scope>
    <source>
        <strain evidence="3">Tsep2-gDNA-1</strain>
        <tissue evidence="3">Whole body</tissue>
    </source>
</reference>
<dbReference type="PRINTS" id="PR01950">
    <property type="entry name" value="LANCSUPER"/>
</dbReference>
<dbReference type="Pfam" id="PF05147">
    <property type="entry name" value="LANC_like"/>
    <property type="match status" value="1"/>
</dbReference>
<dbReference type="PANTHER" id="PTHR12736">
    <property type="entry name" value="LANC-LIKE PROTEIN"/>
    <property type="match status" value="1"/>
</dbReference>